<reference evidence="2" key="2">
    <citation type="submission" date="2020-10" db="UniProtKB">
        <authorList>
            <consortium name="WormBaseParasite"/>
        </authorList>
    </citation>
    <scope>IDENTIFICATION</scope>
</reference>
<accession>A0A7E4VSL7</accession>
<dbReference type="AlphaFoldDB" id="A0A7E4VSL7"/>
<proteinExistence type="predicted"/>
<evidence type="ECO:0000313" key="2">
    <source>
        <dbReference type="WBParaSite" id="Pan_g2920.t1"/>
    </source>
</evidence>
<protein>
    <submittedName>
        <fullName evidence="2">Secreted protein</fullName>
    </submittedName>
</protein>
<dbReference type="WBParaSite" id="Pan_g2920.t1">
    <property type="protein sequence ID" value="Pan_g2920.t1"/>
    <property type="gene ID" value="Pan_g2920"/>
</dbReference>
<keyword evidence="1" id="KW-1185">Reference proteome</keyword>
<name>A0A7E4VSL7_PANRE</name>
<sequence length="253" mass="25424">MIDDFLFCFYDREEPVDAGCATAYTPVAVTDENNCQTAMKPVDLSMKPADMDTCQTAIKPVVLDDNCQTAMKPVSAASPADDANCQTAMKPISNMEPLDAGTATAYKPVSADDANCQTAMKPISANGGLVPVNFGAPPPNDDPGRSMLTATSGQFGDSTPTAMLPASKINAAGAGASTMTAVNVNGGTSAMTAVQIVNEAGAAGASTMTAVGGKPRGGTSVMTALGNPPPTASAITAIGGTPTPVDAAYFGMK</sequence>
<reference evidence="1" key="1">
    <citation type="journal article" date="2013" name="Genetics">
        <title>The draft genome and transcriptome of Panagrellus redivivus are shaped by the harsh demands of a free-living lifestyle.</title>
        <authorList>
            <person name="Srinivasan J."/>
            <person name="Dillman A.R."/>
            <person name="Macchietto M.G."/>
            <person name="Heikkinen L."/>
            <person name="Lakso M."/>
            <person name="Fracchia K.M."/>
            <person name="Antoshechkin I."/>
            <person name="Mortazavi A."/>
            <person name="Wong G."/>
            <person name="Sternberg P.W."/>
        </authorList>
    </citation>
    <scope>NUCLEOTIDE SEQUENCE [LARGE SCALE GENOMIC DNA]</scope>
    <source>
        <strain evidence="1">MT8872</strain>
    </source>
</reference>
<dbReference type="Proteomes" id="UP000492821">
    <property type="component" value="Unassembled WGS sequence"/>
</dbReference>
<evidence type="ECO:0000313" key="1">
    <source>
        <dbReference type="Proteomes" id="UP000492821"/>
    </source>
</evidence>
<organism evidence="1 2">
    <name type="scientific">Panagrellus redivivus</name>
    <name type="common">Microworm</name>
    <dbReference type="NCBI Taxonomy" id="6233"/>
    <lineage>
        <taxon>Eukaryota</taxon>
        <taxon>Metazoa</taxon>
        <taxon>Ecdysozoa</taxon>
        <taxon>Nematoda</taxon>
        <taxon>Chromadorea</taxon>
        <taxon>Rhabditida</taxon>
        <taxon>Tylenchina</taxon>
        <taxon>Panagrolaimomorpha</taxon>
        <taxon>Panagrolaimoidea</taxon>
        <taxon>Panagrolaimidae</taxon>
        <taxon>Panagrellus</taxon>
    </lineage>
</organism>